<keyword evidence="2 6" id="KW-0812">Transmembrane</keyword>
<dbReference type="PANTHER" id="PTHR47842">
    <property type="entry name" value="EXPRESSED PROTEIN"/>
    <property type="match status" value="1"/>
</dbReference>
<proteinExistence type="predicted"/>
<evidence type="ECO:0000256" key="5">
    <source>
        <dbReference type="SAM" id="MobiDB-lite"/>
    </source>
</evidence>
<evidence type="ECO:0000313" key="7">
    <source>
        <dbReference type="EMBL" id="QRD92192.1"/>
    </source>
</evidence>
<evidence type="ECO:0000256" key="4">
    <source>
        <dbReference type="ARBA" id="ARBA00023136"/>
    </source>
</evidence>
<comment type="subcellular location">
    <subcellularLocation>
        <location evidence="1">Membrane</location>
        <topology evidence="1">Multi-pass membrane protein</topology>
    </subcellularLocation>
</comment>
<dbReference type="PRINTS" id="PR00783">
    <property type="entry name" value="MINTRINSICP"/>
</dbReference>
<feature type="transmembrane region" description="Helical" evidence="6">
    <location>
        <begin position="165"/>
        <end position="187"/>
    </location>
</feature>
<evidence type="ECO:0000256" key="1">
    <source>
        <dbReference type="ARBA" id="ARBA00004141"/>
    </source>
</evidence>
<gene>
    <name evidence="7" type="ORF">F9C07_2076020</name>
</gene>
<accession>A0A7U2MYF2</accession>
<keyword evidence="8" id="KW-1185">Reference proteome</keyword>
<evidence type="ECO:0000256" key="2">
    <source>
        <dbReference type="ARBA" id="ARBA00022692"/>
    </source>
</evidence>
<dbReference type="SUPFAM" id="SSF81338">
    <property type="entry name" value="Aquaporin-like"/>
    <property type="match status" value="1"/>
</dbReference>
<dbReference type="EMBL" id="CP044616">
    <property type="protein sequence ID" value="QRD92192.1"/>
    <property type="molecule type" value="Genomic_DNA"/>
</dbReference>
<dbReference type="GO" id="GO:0016020">
    <property type="term" value="C:membrane"/>
    <property type="evidence" value="ECO:0007669"/>
    <property type="project" value="UniProtKB-SubCell"/>
</dbReference>
<feature type="region of interest" description="Disordered" evidence="5">
    <location>
        <begin position="527"/>
        <end position="551"/>
    </location>
</feature>
<evidence type="ECO:0000256" key="3">
    <source>
        <dbReference type="ARBA" id="ARBA00022989"/>
    </source>
</evidence>
<evidence type="ECO:0000256" key="6">
    <source>
        <dbReference type="SAM" id="Phobius"/>
    </source>
</evidence>
<name>A0A7U2MYF2_ASPFN</name>
<evidence type="ECO:0000313" key="8">
    <source>
        <dbReference type="Proteomes" id="UP000596276"/>
    </source>
</evidence>
<dbReference type="VEuPathDB" id="FungiDB:AFLA_013561"/>
<dbReference type="GO" id="GO:0015267">
    <property type="term" value="F:channel activity"/>
    <property type="evidence" value="ECO:0007669"/>
    <property type="project" value="InterPro"/>
</dbReference>
<dbReference type="Pfam" id="PF00230">
    <property type="entry name" value="MIP"/>
    <property type="match status" value="1"/>
</dbReference>
<keyword evidence="4 6" id="KW-0472">Membrane</keyword>
<dbReference type="InterPro" id="IPR000425">
    <property type="entry name" value="MIP"/>
</dbReference>
<feature type="transmembrane region" description="Helical" evidence="6">
    <location>
        <begin position="207"/>
        <end position="229"/>
    </location>
</feature>
<keyword evidence="3 6" id="KW-1133">Transmembrane helix</keyword>
<sequence>MKPYLPEYEGHEPQSGLTLAVAPFAGRLGGNQDFVVDRSDPRNEKVLEKVPDAAPWMSLSEIFDLRGFLSLDLWKFACLECIASMMNVFISAWVTLHEPAAVEAPKTEVGIYHTVTFFSPLFGGLTNLLLTPLLIYTFAPSSGGHISPTITLATLFARIITFPRAILYMAGQTLGGALAGFAIHTAYGSRDFTVGGCHVDTTLVPVNAALIIEFFACLVLIFLAFGVALDPRQAKIFGHAAGPWLSPHEAPDLDIILLGHSLGGIVAAEVALMPTQSATGRVNTGLNHRILGLVNFDVPFFGLHPRVVTTGIGRLFRHKPDETSDTTNSVTSMNEGISSPDTTFNPAFQNDVKLTRWTGWDGAWHFISKYSHHLSRSILQYAYSYYDHAGCMNNYPELFKRHKQLMKLEAIDELQEQKAQSRGAARVRFVNYFTKSTGIVRADRTDKTLEAHIVENEGLHKPNHQQSMESTTNMLEVDYTPGRRKSAPPCSVDADELLGSKNIMRPKSSGSQPSTLHSESAVTMIEESTVSDGQDENTTVTRESSHQSQEARRQFCYLPKDAYRGREHLWIPVHMEGIDEITAHQSMFLPQGTYYDKLVGDTVALIERWISDDLTKRAILGGFF</sequence>
<dbReference type="Gene3D" id="1.20.1080.10">
    <property type="entry name" value="Glycerol uptake facilitator protein"/>
    <property type="match status" value="1"/>
</dbReference>
<reference evidence="8" key="1">
    <citation type="journal article" date="2021" name="G3 (Bethesda)">
        <title>Chromosome assembled and annotated genome sequence of Aspergillus flavus NRRL 3357.</title>
        <authorList>
            <person name="Skerker J.M."/>
            <person name="Pianalto K.M."/>
            <person name="Mondo S.J."/>
            <person name="Yang K."/>
            <person name="Arkin A.P."/>
            <person name="Keller N.P."/>
            <person name="Grigoriev I.V."/>
            <person name="Louise Glass N.L."/>
        </authorList>
    </citation>
    <scope>NUCLEOTIDE SEQUENCE [LARGE SCALE GENOMIC DNA]</scope>
    <source>
        <strain evidence="8">ATCC 200026 / FGSC A1120 / IAM 13836 / NRRL 3357 / JCM 12722 / SRRC 167</strain>
    </source>
</reference>
<dbReference type="SUPFAM" id="SSF53474">
    <property type="entry name" value="alpha/beta-Hydrolases"/>
    <property type="match status" value="1"/>
</dbReference>
<organism evidence="7 8">
    <name type="scientific">Aspergillus flavus (strain ATCC 200026 / FGSC A1120 / IAM 13836 / NRRL 3357 / JCM 12722 / SRRC 167)</name>
    <dbReference type="NCBI Taxonomy" id="332952"/>
    <lineage>
        <taxon>Eukaryota</taxon>
        <taxon>Fungi</taxon>
        <taxon>Dikarya</taxon>
        <taxon>Ascomycota</taxon>
        <taxon>Pezizomycotina</taxon>
        <taxon>Eurotiomycetes</taxon>
        <taxon>Eurotiomycetidae</taxon>
        <taxon>Eurotiales</taxon>
        <taxon>Aspergillaceae</taxon>
        <taxon>Aspergillus</taxon>
        <taxon>Aspergillus subgen. Circumdati</taxon>
    </lineage>
</organism>
<feature type="compositionally biased region" description="Polar residues" evidence="5">
    <location>
        <begin position="527"/>
        <end position="542"/>
    </location>
</feature>
<protein>
    <submittedName>
        <fullName evidence="7">Uncharacterized protein</fullName>
    </submittedName>
</protein>
<dbReference type="PANTHER" id="PTHR47842:SF3">
    <property type="entry name" value="DUF676 DOMAIN-CONTAINING PROTEIN"/>
    <property type="match status" value="1"/>
</dbReference>
<dbReference type="VEuPathDB" id="FungiDB:F9C07_2076020"/>
<dbReference type="AlphaFoldDB" id="A0A7U2MYF2"/>
<dbReference type="Proteomes" id="UP000596276">
    <property type="component" value="Chromosome 8"/>
</dbReference>
<dbReference type="InterPro" id="IPR023271">
    <property type="entry name" value="Aquaporin-like"/>
</dbReference>
<feature type="transmembrane region" description="Helical" evidence="6">
    <location>
        <begin position="116"/>
        <end position="139"/>
    </location>
</feature>
<dbReference type="InterPro" id="IPR029058">
    <property type="entry name" value="AB_hydrolase_fold"/>
</dbReference>